<feature type="domain" description="Bacterial Ig-like" evidence="6">
    <location>
        <begin position="1432"/>
        <end position="1521"/>
    </location>
</feature>
<feature type="signal peptide" evidence="3">
    <location>
        <begin position="1"/>
        <end position="21"/>
    </location>
</feature>
<gene>
    <name evidence="7" type="ORF">MARSALSMR5_00989</name>
</gene>
<dbReference type="InterPro" id="IPR032812">
    <property type="entry name" value="SbsA_Ig"/>
</dbReference>
<organism evidence="7 8">
    <name type="scientific">Marinobacter salarius</name>
    <dbReference type="NCBI Taxonomy" id="1420917"/>
    <lineage>
        <taxon>Bacteria</taxon>
        <taxon>Pseudomonadati</taxon>
        <taxon>Pseudomonadota</taxon>
        <taxon>Gammaproteobacteria</taxon>
        <taxon>Pseudomonadales</taxon>
        <taxon>Marinobacteraceae</taxon>
        <taxon>Marinobacter</taxon>
    </lineage>
</organism>
<dbReference type="SUPFAM" id="SSF49313">
    <property type="entry name" value="Cadherin-like"/>
    <property type="match status" value="1"/>
</dbReference>
<feature type="domain" description="Bacterial Ig-like" evidence="6">
    <location>
        <begin position="1337"/>
        <end position="1426"/>
    </location>
</feature>
<dbReference type="Pfam" id="PF17963">
    <property type="entry name" value="Big_9"/>
    <property type="match status" value="5"/>
</dbReference>
<feature type="domain" description="SbsA Ig-like" evidence="4">
    <location>
        <begin position="1531"/>
        <end position="1639"/>
    </location>
</feature>
<dbReference type="GeneID" id="77254975"/>
<dbReference type="Pfam" id="PF14252">
    <property type="entry name" value="DUF4347"/>
    <property type="match status" value="1"/>
</dbReference>
<dbReference type="Proteomes" id="UP000193100">
    <property type="component" value="Chromosome"/>
</dbReference>
<dbReference type="Pfam" id="PF13205">
    <property type="entry name" value="Big_5"/>
    <property type="match status" value="1"/>
</dbReference>
<sequence length="2829" mass="288948">MQKKTVLNGLGALMAPMGMYAAAATASAGTYMPRTYLRTAQGIPDTAAQLPSLSSLPRTAGEFLINQPILSADFLQVEQGQPLRELVLVDAGVPQSEWFDYATRPDTEVVHLSDGSGRLQQIIDVLSAYRDLTAIHLISHGQAGALILGNERVDEATLEDNPDFLAAFEGATRPGADLLLYGCDVAAGDDSILDIIRRETHLDVAASSSPTGNAGLGGDWVLEVVRGDIETTLPFSEKALRDFSGVLGSFSPRNFCNANNGGDYQSGLSTITSENGDFTVTTQPGPFRCGKNGQVGYLNPIQSSHIIYLASNSGGVEFSSLVLGSGCGSVDVIGYSSGAPIASSYNNAPTGYSNTINMSSFAGKNVDRLALGLASCSGSTGITSFSTVEPNAAPSDIALNSTSINQSLTGAGSVVGSLSTTDSDVGDDHSYNLVSNGASANGSCGASGDDNNASFQVDNANDDLETAGSLASGSYDVCIETSDGTASYQESFAITVNDNVAPSYQNGTPSVSGTTANQTTLTTRLDEAGVTYWVALSDGAAAPLAVNVRNGTDRLGSPAPFSGSYNVSSNGVDFTDDITGLSAGTSYDLWVVSEDGVPNLGSPTKIDVTTLRDNDGSLITAAGVAEPVALFTTVDTVAETVNVFDFTLADGGTSDNLPLNVTEITLNVSGSSSDTERSKITWRLNGPDVSNVTGTYNGGSDTITFSSLGVSVAHGASETYTVSAYYNDNTGLTEDRTVILSVDGDTDLTLGGSGTQMGSTSTVTNGTGTAIEVVASQLAFATQPSGSVSGSALTTQPVVVARDAFGNIDSDFTETITLGEASAGSMSNNTQASVNGVATFTGLTYSATADQQSFTLTADDQAGVGSDLPTVDANAVTSDVVATKLIFDNQPAPTTLTSGVATAFTTVPVISAVDGNNVPDTGYSTDITLAEVNGAGSASLTGTGDTDGNGSTVTLTPSSGTATFTGFQATYTASGSSDETFNLRASSGALTAADSSQLTASVTPTINSVSVPSNGTYATGQNLDFTVNTSQPMTVNTASGTPRLSLTIGGSVVYASYISGSGTSALTFRYTLQAGDLDADGISVGALEANGGTLQDGAGNDLDTTLNSVGSTGSVLVDAVAPTVSSVSVPSNDLYIAGENLDFTVNTSENVTANTAGGTPRIPLTVGSTTRYASYLSGSGTSALAFRYTVQSGDEDADGVAVSAVVDLNGGTLQDSAGNDLNTTLNSLGNTSSVLVDAVAPSGYSVSFDDSTLNASESDSVSFTFAGAEVGADYSYSISSNGGGTPVTGTGTVSDGAQQITGLDVGNLGDGTLTLSVALTDEAGNQSSSVTTTATLDATAASVTLDSAADPVTHAEFTVSITFDEPVNGFAVGDITVSNATVGSFSGSGASYTATITPTDDGTVTVDVGAGVAQDAAGNDSTAATQLSRVYDGTAPMPVITTDVTADVTNAPIGVTVDFGETVTGFVSGDLSVNNGSVTGFTDSGNGLFELTVEAAGDGDVTIELLAGVAEDEAGNASEASDPLILAFDGSVPVLQSSVPAAGASDVPYQSDLSLTFDEPVFAGVGELVVQDATDGVEHTRLVITDTQVSIDDAQVTIALDEVLVPTHEYYVTFAANSLEDAAGNGWAGIVGDTAFRFTVGNQAPEADNDSANLDQGARLALDVLANDRDEEGRLNLASVRVVAQPAHGRVSVETGTGAVTYEPETDYTGPDSFTYVVEDEFGGQSNAATVSLIVEPAGLPPVTRGDVATVVPGGTVTLAPLDNDYAGTSGVSLDPQSAELILRPHHGTAQWADGKLTYTAESDFEGVESLAYTVSDANGVRSAVTRLYINVADGAIAPLARDDSADTEMAAEIAVNVLTNDEATGSALASGTVELGSLPRHGVAEVDPATGAIAYMPDADFRGEDAFHYTVRDDRGLVSESALVTIHVGLAGVPVAGNDQVQAMDGATIAINVLGNDRGLGLALSPATLSVVDSPAQGLVTLDTGAGVFRYTPNDTFDGSDTFTYTVQDEDGQVSGPATVTVTDQPGNNRPLANDRDVTVAEDNDTSLSPLTNDQDLNGTLDTASLQVEQQPLNGTLSVGAGGTVSYTPGENFYGEDRFTYTVADDFGRRSRLAVVRLVVAPVPDQPQISGSPTSTVSAGNAYRFTPVVTDTDGNPLTFSVVNLPAWATFDEQNGRVSGTPELDDVGRYGGIVISVSNGDESSELAAFSVRVTGNSGGSDDGGQGSPESPVTPGSDEGADIPVVDSDNPVVEVGNDKWPSYTDDQPSKALYETTFVDAAGEKRSVSVLVDDPQAPLPATESPDASGRQTLTFSQSDGSEQTVAVSPSGETTIAVFGQAGDADPVSQLTSDAAELIVTALAGGDMLSKVVIENSDGGSSEMTIVQSVMERVMVSGTRYSADGAVLETTAVQFDMVPADIELAADGTVSLRGEATSGSETTAVEYRVTPAGTVSAVSQYADGIITPVSSGVTVRQGGSVGMVMVDGYIALDQPYPNAGVEHMARVASNGQVEYIDGSANTTNLPAGSILIIDGDQATTGGRDLDPDGNELNRAGEILGAASGQPIISRLEVTDLSNGNESVFVSPAVNGDGINASRSLPGGELSARIRLDGTSVHRLSGRVDMRDNQARSLIPGSLSLFFNDRVVTVVDETDATLLTELLGNGEVRHEVAAGGASTRAFSYLPGSSTVMERDDDGDARVVTRASANGRSLEATASADGSANHRLINRLGERSEADIRVPGAFTSLNEDGNLRSRVRLDGSDVCAWVETFGNGEAGTGFGTYDPDTLTCQSVEMPTSRESLFEAGNTVEVESESGKHTITIETRVTRPIRF</sequence>
<evidence type="ECO:0000256" key="2">
    <source>
        <dbReference type="SAM" id="MobiDB-lite"/>
    </source>
</evidence>
<dbReference type="InterPro" id="IPR015919">
    <property type="entry name" value="Cadherin-like_sf"/>
</dbReference>
<dbReference type="Gene3D" id="2.60.40.10">
    <property type="entry name" value="Immunoglobulins"/>
    <property type="match status" value="1"/>
</dbReference>
<dbReference type="EMBL" id="CP020931">
    <property type="protein sequence ID" value="ARM83083.1"/>
    <property type="molecule type" value="Genomic_DNA"/>
</dbReference>
<name>A0A1W6K6P5_9GAMM</name>
<evidence type="ECO:0000256" key="3">
    <source>
        <dbReference type="SAM" id="SignalP"/>
    </source>
</evidence>
<evidence type="ECO:0000259" key="4">
    <source>
        <dbReference type="Pfam" id="PF13205"/>
    </source>
</evidence>
<dbReference type="PANTHER" id="PTHR34677">
    <property type="match status" value="1"/>
</dbReference>
<dbReference type="Gene3D" id="2.60.40.3440">
    <property type="match status" value="4"/>
</dbReference>
<protein>
    <submittedName>
        <fullName evidence="7">Peptidase</fullName>
    </submittedName>
</protein>
<feature type="region of interest" description="Disordered" evidence="2">
    <location>
        <begin position="2213"/>
        <end position="2249"/>
    </location>
</feature>
<reference evidence="7 8" key="1">
    <citation type="submission" date="2017-04" db="EMBL/GenBank/DDBJ databases">
        <title>Genome Sequence of Marinobacter salarius strain SMR5 Isolated from a culture of the Diatom Skeletonema marinoi.</title>
        <authorList>
            <person name="Topel M."/>
            <person name="Pinder M.I.M."/>
            <person name="Johansson O.N."/>
            <person name="Kourtchenko O."/>
            <person name="Godhe A."/>
            <person name="Clarke A.K."/>
        </authorList>
    </citation>
    <scope>NUCLEOTIDE SEQUENCE [LARGE SCALE GENOMIC DNA]</scope>
    <source>
        <strain evidence="7 8">SMR5</strain>
    </source>
</reference>
<dbReference type="Pfam" id="PF19078">
    <property type="entry name" value="Big_12"/>
    <property type="match status" value="2"/>
</dbReference>
<dbReference type="InterPro" id="IPR044048">
    <property type="entry name" value="Big_12"/>
</dbReference>
<dbReference type="InterPro" id="IPR025592">
    <property type="entry name" value="DUF4347"/>
</dbReference>
<evidence type="ECO:0000313" key="8">
    <source>
        <dbReference type="Proteomes" id="UP000193100"/>
    </source>
</evidence>
<dbReference type="RefSeq" id="WP_085679258.1">
    <property type="nucleotide sequence ID" value="NZ_CP020931.1"/>
</dbReference>
<accession>A0A1W6K6P5</accession>
<proteinExistence type="predicted"/>
<dbReference type="GO" id="GO:0016020">
    <property type="term" value="C:membrane"/>
    <property type="evidence" value="ECO:0007669"/>
    <property type="project" value="InterPro"/>
</dbReference>
<dbReference type="InterPro" id="IPR013783">
    <property type="entry name" value="Ig-like_fold"/>
</dbReference>
<keyword evidence="1 3" id="KW-0732">Signal</keyword>
<feature type="compositionally biased region" description="Gly residues" evidence="2">
    <location>
        <begin position="2216"/>
        <end position="2226"/>
    </location>
</feature>
<evidence type="ECO:0000259" key="6">
    <source>
        <dbReference type="Pfam" id="PF19078"/>
    </source>
</evidence>
<evidence type="ECO:0000313" key="7">
    <source>
        <dbReference type="EMBL" id="ARM83083.1"/>
    </source>
</evidence>
<dbReference type="NCBIfam" id="NF012211">
    <property type="entry name" value="tand_rpt_95"/>
    <property type="match status" value="4"/>
</dbReference>
<evidence type="ECO:0000256" key="1">
    <source>
        <dbReference type="ARBA" id="ARBA00022729"/>
    </source>
</evidence>
<feature type="chain" id="PRO_5012868221" evidence="3">
    <location>
        <begin position="22"/>
        <end position="2829"/>
    </location>
</feature>
<dbReference type="GO" id="GO:0005509">
    <property type="term" value="F:calcium ion binding"/>
    <property type="evidence" value="ECO:0007669"/>
    <property type="project" value="InterPro"/>
</dbReference>
<dbReference type="PANTHER" id="PTHR34677:SF3">
    <property type="entry name" value="BACTERIAL IG-LIKE DOMAIN-CONTAINING PROTEIN"/>
    <property type="match status" value="1"/>
</dbReference>
<evidence type="ECO:0000259" key="5">
    <source>
        <dbReference type="Pfam" id="PF14252"/>
    </source>
</evidence>
<feature type="domain" description="DUF4347" evidence="5">
    <location>
        <begin position="86"/>
        <end position="247"/>
    </location>
</feature>
<dbReference type="Gene3D" id="2.60.40.2810">
    <property type="match status" value="1"/>
</dbReference>